<dbReference type="VEuPathDB" id="FungiDB:ASPZODRAFT_297366"/>
<feature type="compositionally biased region" description="Basic and acidic residues" evidence="1">
    <location>
        <begin position="29"/>
        <end position="42"/>
    </location>
</feature>
<gene>
    <name evidence="2" type="ORF">ASPZODRAFT_297366</name>
</gene>
<reference evidence="3" key="1">
    <citation type="journal article" date="2017" name="Genome Biol.">
        <title>Comparative genomics reveals high biological diversity and specific adaptations in the industrially and medically important fungal genus Aspergillus.</title>
        <authorList>
            <person name="de Vries R.P."/>
            <person name="Riley R."/>
            <person name="Wiebenga A."/>
            <person name="Aguilar-Osorio G."/>
            <person name="Amillis S."/>
            <person name="Uchima C.A."/>
            <person name="Anderluh G."/>
            <person name="Asadollahi M."/>
            <person name="Askin M."/>
            <person name="Barry K."/>
            <person name="Battaglia E."/>
            <person name="Bayram O."/>
            <person name="Benocci T."/>
            <person name="Braus-Stromeyer S.A."/>
            <person name="Caldana C."/>
            <person name="Canovas D."/>
            <person name="Cerqueira G.C."/>
            <person name="Chen F."/>
            <person name="Chen W."/>
            <person name="Choi C."/>
            <person name="Clum A."/>
            <person name="Dos Santos R.A."/>
            <person name="Damasio A.R."/>
            <person name="Diallinas G."/>
            <person name="Emri T."/>
            <person name="Fekete E."/>
            <person name="Flipphi M."/>
            <person name="Freyberg S."/>
            <person name="Gallo A."/>
            <person name="Gournas C."/>
            <person name="Habgood R."/>
            <person name="Hainaut M."/>
            <person name="Harispe M.L."/>
            <person name="Henrissat B."/>
            <person name="Hilden K.S."/>
            <person name="Hope R."/>
            <person name="Hossain A."/>
            <person name="Karabika E."/>
            <person name="Karaffa L."/>
            <person name="Karanyi Z."/>
            <person name="Krasevec N."/>
            <person name="Kuo A."/>
            <person name="Kusch H."/>
            <person name="LaButti K."/>
            <person name="Lagendijk E.L."/>
            <person name="Lapidus A."/>
            <person name="Levasseur A."/>
            <person name="Lindquist E."/>
            <person name="Lipzen A."/>
            <person name="Logrieco A.F."/>
            <person name="MacCabe A."/>
            <person name="Maekelae M.R."/>
            <person name="Malavazi I."/>
            <person name="Melin P."/>
            <person name="Meyer V."/>
            <person name="Mielnichuk N."/>
            <person name="Miskei M."/>
            <person name="Molnar A.P."/>
            <person name="Mule G."/>
            <person name="Ngan C.Y."/>
            <person name="Orejas M."/>
            <person name="Orosz E."/>
            <person name="Ouedraogo J.P."/>
            <person name="Overkamp K.M."/>
            <person name="Park H.-S."/>
            <person name="Perrone G."/>
            <person name="Piumi F."/>
            <person name="Punt P.J."/>
            <person name="Ram A.F."/>
            <person name="Ramon A."/>
            <person name="Rauscher S."/>
            <person name="Record E."/>
            <person name="Riano-Pachon D.M."/>
            <person name="Robert V."/>
            <person name="Roehrig J."/>
            <person name="Ruller R."/>
            <person name="Salamov A."/>
            <person name="Salih N.S."/>
            <person name="Samson R.A."/>
            <person name="Sandor E."/>
            <person name="Sanguinetti M."/>
            <person name="Schuetze T."/>
            <person name="Sepcic K."/>
            <person name="Shelest E."/>
            <person name="Sherlock G."/>
            <person name="Sophianopoulou V."/>
            <person name="Squina F.M."/>
            <person name="Sun H."/>
            <person name="Susca A."/>
            <person name="Todd R.B."/>
            <person name="Tsang A."/>
            <person name="Unkles S.E."/>
            <person name="van de Wiele N."/>
            <person name="van Rossen-Uffink D."/>
            <person name="Oliveira J.V."/>
            <person name="Vesth T.C."/>
            <person name="Visser J."/>
            <person name="Yu J.-H."/>
            <person name="Zhou M."/>
            <person name="Andersen M.R."/>
            <person name="Archer D.B."/>
            <person name="Baker S.E."/>
            <person name="Benoit I."/>
            <person name="Brakhage A.A."/>
            <person name="Braus G.H."/>
            <person name="Fischer R."/>
            <person name="Frisvad J.C."/>
            <person name="Goldman G.H."/>
            <person name="Houbraken J."/>
            <person name="Oakley B."/>
            <person name="Pocsi I."/>
            <person name="Scazzocchio C."/>
            <person name="Seiboth B."/>
            <person name="vanKuyk P.A."/>
            <person name="Wortman J."/>
            <person name="Dyer P.S."/>
            <person name="Grigoriev I.V."/>
        </authorList>
    </citation>
    <scope>NUCLEOTIDE SEQUENCE [LARGE SCALE GENOMIC DNA]</scope>
    <source>
        <strain evidence="3">CBS 506.65</strain>
    </source>
</reference>
<accession>A0A1L9SUT0</accession>
<proteinExistence type="predicted"/>
<evidence type="ECO:0000256" key="1">
    <source>
        <dbReference type="SAM" id="MobiDB-lite"/>
    </source>
</evidence>
<dbReference type="GeneID" id="34614655"/>
<protein>
    <submittedName>
        <fullName evidence="2">Uncharacterized protein</fullName>
    </submittedName>
</protein>
<keyword evidence="3" id="KW-1185">Reference proteome</keyword>
<dbReference type="EMBL" id="KV878336">
    <property type="protein sequence ID" value="OJJ50958.1"/>
    <property type="molecule type" value="Genomic_DNA"/>
</dbReference>
<evidence type="ECO:0000313" key="3">
    <source>
        <dbReference type="Proteomes" id="UP000184188"/>
    </source>
</evidence>
<evidence type="ECO:0000313" key="2">
    <source>
        <dbReference type="EMBL" id="OJJ50958.1"/>
    </source>
</evidence>
<dbReference type="AlphaFoldDB" id="A0A1L9SUT0"/>
<feature type="region of interest" description="Disordered" evidence="1">
    <location>
        <begin position="29"/>
        <end position="74"/>
    </location>
</feature>
<organism evidence="2 3">
    <name type="scientific">Penicilliopsis zonata CBS 506.65</name>
    <dbReference type="NCBI Taxonomy" id="1073090"/>
    <lineage>
        <taxon>Eukaryota</taxon>
        <taxon>Fungi</taxon>
        <taxon>Dikarya</taxon>
        <taxon>Ascomycota</taxon>
        <taxon>Pezizomycotina</taxon>
        <taxon>Eurotiomycetes</taxon>
        <taxon>Eurotiomycetidae</taxon>
        <taxon>Eurotiales</taxon>
        <taxon>Aspergillaceae</taxon>
        <taxon>Penicilliopsis</taxon>
    </lineage>
</organism>
<dbReference type="RefSeq" id="XP_022585468.1">
    <property type="nucleotide sequence ID" value="XM_022728191.1"/>
</dbReference>
<name>A0A1L9SUT0_9EURO</name>
<feature type="compositionally biased region" description="Basic residues" evidence="1">
    <location>
        <begin position="64"/>
        <end position="74"/>
    </location>
</feature>
<dbReference type="Proteomes" id="UP000184188">
    <property type="component" value="Unassembled WGS sequence"/>
</dbReference>
<sequence>MDPRKVWQVPRLSCIWSSIVSGVLSRSENTSDKAHGVIRDTGLRSWRAQGQRPSKSREELDRERRRRGRQRRRHASYDCLSRPLLVVPLINIVVPRSSPQDIFIRSRQENR</sequence>